<proteinExistence type="predicted"/>
<keyword evidence="1" id="KW-0812">Transmembrane</keyword>
<reference evidence="2" key="1">
    <citation type="submission" date="2021-05" db="EMBL/GenBank/DDBJ databases">
        <authorList>
            <person name="Alioto T."/>
            <person name="Alioto T."/>
            <person name="Gomez Garrido J."/>
        </authorList>
    </citation>
    <scope>NUCLEOTIDE SEQUENCE</scope>
</reference>
<dbReference type="EMBL" id="HBUF01265351">
    <property type="protein sequence ID" value="CAG6683975.1"/>
    <property type="molecule type" value="Transcribed_RNA"/>
</dbReference>
<feature type="transmembrane region" description="Helical" evidence="1">
    <location>
        <begin position="40"/>
        <end position="60"/>
    </location>
</feature>
<organism evidence="2">
    <name type="scientific">Cacopsylla melanoneura</name>
    <dbReference type="NCBI Taxonomy" id="428564"/>
    <lineage>
        <taxon>Eukaryota</taxon>
        <taxon>Metazoa</taxon>
        <taxon>Ecdysozoa</taxon>
        <taxon>Arthropoda</taxon>
        <taxon>Hexapoda</taxon>
        <taxon>Insecta</taxon>
        <taxon>Pterygota</taxon>
        <taxon>Neoptera</taxon>
        <taxon>Paraneoptera</taxon>
        <taxon>Hemiptera</taxon>
        <taxon>Sternorrhyncha</taxon>
        <taxon>Psylloidea</taxon>
        <taxon>Psyllidae</taxon>
        <taxon>Psyllinae</taxon>
        <taxon>Cacopsylla</taxon>
    </lineage>
</organism>
<evidence type="ECO:0000313" key="2">
    <source>
        <dbReference type="EMBL" id="CAG6683979.1"/>
    </source>
</evidence>
<feature type="transmembrane region" description="Helical" evidence="1">
    <location>
        <begin position="7"/>
        <end position="28"/>
    </location>
</feature>
<feature type="transmembrane region" description="Helical" evidence="1">
    <location>
        <begin position="67"/>
        <end position="87"/>
    </location>
</feature>
<feature type="transmembrane region" description="Helical" evidence="1">
    <location>
        <begin position="119"/>
        <end position="144"/>
    </location>
</feature>
<dbReference type="AlphaFoldDB" id="A0A8D8T9R3"/>
<sequence>MTQRVGLGTMVGVVIVFMEVLVLETALVDCTFVRLTSANVFFIFVGCVTWLLFFLLYCLFIESWTRLFLGSSDSNTLMFSIISFITLSSSSDLNLSLFNSSSSSSVLCFSLSNSSLSCNVLSCNLSICICLLIISCVRQCIWYFRSFVISRIRGVSLNVEELAVTSMAGVPMDRIVSLLGSNTSASKVEEAITVSVLTLGSCCSVPGTKFSSKEFERDTLGELW</sequence>
<protein>
    <submittedName>
        <fullName evidence="2">Uncharacterized protein</fullName>
    </submittedName>
</protein>
<name>A0A8D8T9R3_9HEMI</name>
<keyword evidence="1" id="KW-1133">Transmembrane helix</keyword>
<evidence type="ECO:0000256" key="1">
    <source>
        <dbReference type="SAM" id="Phobius"/>
    </source>
</evidence>
<keyword evidence="1" id="KW-0472">Membrane</keyword>
<dbReference type="EMBL" id="HBUF01265352">
    <property type="protein sequence ID" value="CAG6683977.1"/>
    <property type="molecule type" value="Transcribed_RNA"/>
</dbReference>
<dbReference type="EMBL" id="HBUF01265353">
    <property type="protein sequence ID" value="CAG6683979.1"/>
    <property type="molecule type" value="Transcribed_RNA"/>
</dbReference>
<accession>A0A8D8T9R3</accession>
<dbReference type="EMBL" id="HBUF01265354">
    <property type="protein sequence ID" value="CAG6683981.1"/>
    <property type="molecule type" value="Transcribed_RNA"/>
</dbReference>